<keyword evidence="5" id="KW-0411">Iron-sulfur</keyword>
<protein>
    <recommendedName>
        <fullName evidence="6">MTTase N-terminal domain-containing protein</fullName>
    </recommendedName>
</protein>
<keyword evidence="3" id="KW-0479">Metal-binding</keyword>
<evidence type="ECO:0000256" key="4">
    <source>
        <dbReference type="ARBA" id="ARBA00023004"/>
    </source>
</evidence>
<evidence type="ECO:0000256" key="2">
    <source>
        <dbReference type="ARBA" id="ARBA00022691"/>
    </source>
</evidence>
<dbReference type="FunFam" id="3.40.50.12160:FF:000003">
    <property type="entry name" value="CDK5 regulatory subunit-associated protein 1"/>
    <property type="match status" value="1"/>
</dbReference>
<keyword evidence="2" id="KW-0949">S-adenosyl-L-methionine</keyword>
<evidence type="ECO:0000256" key="1">
    <source>
        <dbReference type="ARBA" id="ARBA00022485"/>
    </source>
</evidence>
<accession>A0A383EW19</accession>
<evidence type="ECO:0000313" key="7">
    <source>
        <dbReference type="EMBL" id="SVE60869.1"/>
    </source>
</evidence>
<dbReference type="AlphaFoldDB" id="A0A383EW19"/>
<dbReference type="InterPro" id="IPR038135">
    <property type="entry name" value="Methylthiotransferase_N_sf"/>
</dbReference>
<organism evidence="7">
    <name type="scientific">marine metagenome</name>
    <dbReference type="NCBI Taxonomy" id="408172"/>
    <lineage>
        <taxon>unclassified sequences</taxon>
        <taxon>metagenomes</taxon>
        <taxon>ecological metagenomes</taxon>
    </lineage>
</organism>
<feature type="non-terminal residue" evidence="7">
    <location>
        <position position="58"/>
    </location>
</feature>
<dbReference type="PANTHER" id="PTHR43020:SF2">
    <property type="entry name" value="MITOCHONDRIAL TRNA METHYLTHIOTRANSFERASE CDK5RAP1"/>
    <property type="match status" value="1"/>
</dbReference>
<keyword evidence="4" id="KW-0408">Iron</keyword>
<dbReference type="GO" id="GO:0035597">
    <property type="term" value="F:tRNA-2-methylthio-N(6)-dimethylallyladenosine(37) synthase activity"/>
    <property type="evidence" value="ECO:0007669"/>
    <property type="project" value="TreeGrafter"/>
</dbReference>
<sequence length="58" mass="6593">MTKKLYLETFGCQMNVLDSDLIASRMVGDGYVMEEDRDQADVVLFNTCSVRDQAENRA</sequence>
<evidence type="ECO:0000256" key="3">
    <source>
        <dbReference type="ARBA" id="ARBA00022723"/>
    </source>
</evidence>
<dbReference type="Pfam" id="PF00919">
    <property type="entry name" value="UPF0004"/>
    <property type="match status" value="1"/>
</dbReference>
<gene>
    <name evidence="7" type="ORF">METZ01_LOCUS513723</name>
</gene>
<evidence type="ECO:0000256" key="5">
    <source>
        <dbReference type="ARBA" id="ARBA00023014"/>
    </source>
</evidence>
<dbReference type="GO" id="GO:0051539">
    <property type="term" value="F:4 iron, 4 sulfur cluster binding"/>
    <property type="evidence" value="ECO:0007669"/>
    <property type="project" value="UniProtKB-KW"/>
</dbReference>
<dbReference type="GO" id="GO:0046872">
    <property type="term" value="F:metal ion binding"/>
    <property type="evidence" value="ECO:0007669"/>
    <property type="project" value="UniProtKB-KW"/>
</dbReference>
<feature type="domain" description="MTTase N-terminal" evidence="6">
    <location>
        <begin position="3"/>
        <end position="58"/>
    </location>
</feature>
<proteinExistence type="predicted"/>
<dbReference type="InterPro" id="IPR013848">
    <property type="entry name" value="Methylthiotransferase_N"/>
</dbReference>
<evidence type="ECO:0000259" key="6">
    <source>
        <dbReference type="PROSITE" id="PS51449"/>
    </source>
</evidence>
<dbReference type="Gene3D" id="3.40.50.12160">
    <property type="entry name" value="Methylthiotransferase, N-terminal domain"/>
    <property type="match status" value="1"/>
</dbReference>
<dbReference type="PROSITE" id="PS51449">
    <property type="entry name" value="MTTASE_N"/>
    <property type="match status" value="1"/>
</dbReference>
<dbReference type="EMBL" id="UINC01229238">
    <property type="protein sequence ID" value="SVE60869.1"/>
    <property type="molecule type" value="Genomic_DNA"/>
</dbReference>
<dbReference type="PANTHER" id="PTHR43020">
    <property type="entry name" value="CDK5 REGULATORY SUBUNIT-ASSOCIATED PROTEIN 1"/>
    <property type="match status" value="1"/>
</dbReference>
<dbReference type="GO" id="GO:0005829">
    <property type="term" value="C:cytosol"/>
    <property type="evidence" value="ECO:0007669"/>
    <property type="project" value="TreeGrafter"/>
</dbReference>
<name>A0A383EW19_9ZZZZ</name>
<keyword evidence="1" id="KW-0004">4Fe-4S</keyword>
<reference evidence="7" key="1">
    <citation type="submission" date="2018-05" db="EMBL/GenBank/DDBJ databases">
        <authorList>
            <person name="Lanie J.A."/>
            <person name="Ng W.-L."/>
            <person name="Kazmierczak K.M."/>
            <person name="Andrzejewski T.M."/>
            <person name="Davidsen T.M."/>
            <person name="Wayne K.J."/>
            <person name="Tettelin H."/>
            <person name="Glass J.I."/>
            <person name="Rusch D."/>
            <person name="Podicherti R."/>
            <person name="Tsui H.-C.T."/>
            <person name="Winkler M.E."/>
        </authorList>
    </citation>
    <scope>NUCLEOTIDE SEQUENCE</scope>
</reference>